<sequence length="616" mass="66223">MAASVAVTVGDYRNSSSPAGDDNASSLSGGLSGNPSLFAWLASCAHLVTRRVFLSRGVAAAFLVLFIIAGAALLAGSPPSSSTSGSTANGGDVSWTTDDAARSSASLNNGANVDGGAASGEVHAPSLRLLVDHLRLRQGGKLVHIDFEHDVPPRFQAPSVSPDDYGKFVLAETMDGVAVAAQDVADAGGAVPCSGGLPAVENVSDLPALLDAWKACVVTAGSLSKDAEFVEYKNPQGDEAILHAIATRMIAVTKRTSRQLHFPEPLVEKVKGWLGNKPELFDAMQTQPFVSIANQFTDDHALFSPLRGQRPGTRGDPDQIAKYVQQLVDETQPTCDFCNPLQMTASDSFGRIESTYAHTASNAFKYEVFHGLALLKTHHPLKFDEPAFVDLMQISMRWFGKVYKADRAFRFPHLMWDILPKASASQVHPHVQLSMAPDRYYGRFQELANTLELYNIISRNSPESFSHNYFTDLAAVHTALGLGVRLGSAVLLVSLTPTKEAEVMLLAPEPNIDLFRLTYYTLRAFIDDLANPALSIAMSFAPLGDEPDANGQAQGTSGPLQSFPAIVRIIERGHPAGPRSDVSAMELFGAPNISTDVFYLMAQLRKSIKRQLASRA</sequence>
<keyword evidence="2" id="KW-0812">Transmembrane</keyword>
<organism evidence="3 4">
    <name type="scientific">Capsaspora owczarzaki (strain ATCC 30864)</name>
    <dbReference type="NCBI Taxonomy" id="595528"/>
    <lineage>
        <taxon>Eukaryota</taxon>
        <taxon>Filasterea</taxon>
        <taxon>Capsaspora</taxon>
    </lineage>
</organism>
<evidence type="ECO:0000313" key="3">
    <source>
        <dbReference type="EMBL" id="KJE91100.1"/>
    </source>
</evidence>
<gene>
    <name evidence="3" type="ORF">CAOG_002288</name>
</gene>
<dbReference type="PANTHER" id="PTHR34714">
    <property type="entry name" value="EGF-LIKE DOMAIN-CONTAINING PROTEIN"/>
    <property type="match status" value="1"/>
</dbReference>
<reference evidence="4" key="1">
    <citation type="submission" date="2011-02" db="EMBL/GenBank/DDBJ databases">
        <title>The Genome Sequence of Capsaspora owczarzaki ATCC 30864.</title>
        <authorList>
            <person name="Russ C."/>
            <person name="Cuomo C."/>
            <person name="Burger G."/>
            <person name="Gray M.W."/>
            <person name="Holland P.W.H."/>
            <person name="King N."/>
            <person name="Lang F.B.F."/>
            <person name="Roger A.J."/>
            <person name="Ruiz-Trillo I."/>
            <person name="Young S.K."/>
            <person name="Zeng Q."/>
            <person name="Gargeya S."/>
            <person name="Alvarado L."/>
            <person name="Berlin A."/>
            <person name="Chapman S.B."/>
            <person name="Chen Z."/>
            <person name="Freedman E."/>
            <person name="Gellesch M."/>
            <person name="Goldberg J."/>
            <person name="Griggs A."/>
            <person name="Gujja S."/>
            <person name="Heilman E."/>
            <person name="Heiman D."/>
            <person name="Howarth C."/>
            <person name="Mehta T."/>
            <person name="Neiman D."/>
            <person name="Pearson M."/>
            <person name="Roberts A."/>
            <person name="Saif S."/>
            <person name="Shea T."/>
            <person name="Shenoy N."/>
            <person name="Sisk P."/>
            <person name="Stolte C."/>
            <person name="Sykes S."/>
            <person name="White J."/>
            <person name="Yandava C."/>
            <person name="Haas B."/>
            <person name="Nusbaum C."/>
            <person name="Birren B."/>
        </authorList>
    </citation>
    <scope>NUCLEOTIDE SEQUENCE</scope>
    <source>
        <strain evidence="4">ATCC 30864</strain>
    </source>
</reference>
<dbReference type="AlphaFoldDB" id="A0A0D2WL08"/>
<name>A0A0D2WL08_CAPO3</name>
<keyword evidence="2" id="KW-0472">Membrane</keyword>
<feature type="compositionally biased region" description="Low complexity" evidence="1">
    <location>
        <begin position="78"/>
        <end position="87"/>
    </location>
</feature>
<accession>A0A0D2WL08</accession>
<dbReference type="InParanoid" id="A0A0D2WL08"/>
<feature type="transmembrane region" description="Helical" evidence="2">
    <location>
        <begin position="57"/>
        <end position="76"/>
    </location>
</feature>
<proteinExistence type="predicted"/>
<dbReference type="OrthoDB" id="5945460at2759"/>
<keyword evidence="4" id="KW-1185">Reference proteome</keyword>
<protein>
    <submittedName>
        <fullName evidence="3">Uncharacterized protein</fullName>
    </submittedName>
</protein>
<dbReference type="PANTHER" id="PTHR34714:SF3">
    <property type="match status" value="1"/>
</dbReference>
<keyword evidence="2" id="KW-1133">Transmembrane helix</keyword>
<dbReference type="Proteomes" id="UP000008743">
    <property type="component" value="Unassembled WGS sequence"/>
</dbReference>
<evidence type="ECO:0000313" key="4">
    <source>
        <dbReference type="Proteomes" id="UP000008743"/>
    </source>
</evidence>
<evidence type="ECO:0000256" key="1">
    <source>
        <dbReference type="SAM" id="MobiDB-lite"/>
    </source>
</evidence>
<feature type="region of interest" description="Disordered" evidence="1">
    <location>
        <begin position="78"/>
        <end position="97"/>
    </location>
</feature>
<dbReference type="PhylomeDB" id="A0A0D2WL08"/>
<dbReference type="eggNOG" id="ENOG502QTU3">
    <property type="taxonomic scope" value="Eukaryota"/>
</dbReference>
<evidence type="ECO:0000256" key="2">
    <source>
        <dbReference type="SAM" id="Phobius"/>
    </source>
</evidence>
<dbReference type="EMBL" id="KE346362">
    <property type="protein sequence ID" value="KJE91100.1"/>
    <property type="molecule type" value="Genomic_DNA"/>
</dbReference>
<feature type="region of interest" description="Disordered" evidence="1">
    <location>
        <begin position="1"/>
        <end position="27"/>
    </location>
</feature>